<feature type="transmembrane region" description="Helical" evidence="4">
    <location>
        <begin position="37"/>
        <end position="55"/>
    </location>
</feature>
<comment type="caution">
    <text evidence="6">The sequence shown here is derived from an EMBL/GenBank/DDBJ whole genome shotgun (WGS) entry which is preliminary data.</text>
</comment>
<dbReference type="PROSITE" id="PS01124">
    <property type="entry name" value="HTH_ARAC_FAMILY_2"/>
    <property type="match status" value="1"/>
</dbReference>
<feature type="domain" description="HTH araC/xylS-type" evidence="5">
    <location>
        <begin position="267"/>
        <end position="368"/>
    </location>
</feature>
<dbReference type="Proteomes" id="UP000712080">
    <property type="component" value="Unassembled WGS sequence"/>
</dbReference>
<proteinExistence type="predicted"/>
<dbReference type="GO" id="GO:0043565">
    <property type="term" value="F:sequence-specific DNA binding"/>
    <property type="evidence" value="ECO:0007669"/>
    <property type="project" value="InterPro"/>
</dbReference>
<dbReference type="RefSeq" id="WP_169526263.1">
    <property type="nucleotide sequence ID" value="NZ_JAAMPU010000099.1"/>
</dbReference>
<keyword evidence="3" id="KW-0804">Transcription</keyword>
<keyword evidence="4" id="KW-0812">Transmembrane</keyword>
<evidence type="ECO:0000256" key="1">
    <source>
        <dbReference type="ARBA" id="ARBA00023015"/>
    </source>
</evidence>
<dbReference type="InterPro" id="IPR018060">
    <property type="entry name" value="HTH_AraC"/>
</dbReference>
<dbReference type="GO" id="GO:0003700">
    <property type="term" value="F:DNA-binding transcription factor activity"/>
    <property type="evidence" value="ECO:0007669"/>
    <property type="project" value="InterPro"/>
</dbReference>
<dbReference type="PANTHER" id="PTHR43280">
    <property type="entry name" value="ARAC-FAMILY TRANSCRIPTIONAL REGULATOR"/>
    <property type="match status" value="1"/>
</dbReference>
<feature type="transmembrane region" description="Helical" evidence="4">
    <location>
        <begin position="180"/>
        <end position="200"/>
    </location>
</feature>
<dbReference type="InterPro" id="IPR009057">
    <property type="entry name" value="Homeodomain-like_sf"/>
</dbReference>
<dbReference type="InterPro" id="IPR018062">
    <property type="entry name" value="HTH_AraC-typ_CS"/>
</dbReference>
<gene>
    <name evidence="6" type="ORF">G6047_04365</name>
</gene>
<sequence length="381" mass="44062">MEFNIFNFIVLMGVIQGFIFGVVVGFSKKYKAPSTRLLALLIVAFSINNLQFFFVDAGLMDSRVLYGIFWIPEHVLLGPLLFAYGFRFLYPQIPLTKKQIFWLLLPFILCLICSTYFKIAYAHEIPVNFPDSYWIFTIIVEFAGVFIAAVCIGWLLRLAYVVDRRNKNFRADVVYPQLQWFRLTLWAFAAVDVLWLFISIKVNLLGAPYTWWYWTWISLSVLIYWLGHIGIYKFGIQEERKKIRDYSLSNSFNVIDTSRNTHLTAFDDLLVNQKYFLDPQLTLDSVAEKLGVSKSYLSRTLNKEYPMGFSEYVNSLRVNEAKFYLTNKDFAQYTLVAIGLEAGFSSKTTFNSAFKRITGITPSEYRKNLGGANQTTSEIPV</sequence>
<evidence type="ECO:0000256" key="4">
    <source>
        <dbReference type="SAM" id="Phobius"/>
    </source>
</evidence>
<evidence type="ECO:0000313" key="7">
    <source>
        <dbReference type="Proteomes" id="UP000712080"/>
    </source>
</evidence>
<dbReference type="SUPFAM" id="SSF46689">
    <property type="entry name" value="Homeodomain-like"/>
    <property type="match status" value="1"/>
</dbReference>
<dbReference type="InterPro" id="IPR020449">
    <property type="entry name" value="Tscrpt_reg_AraC-type_HTH"/>
</dbReference>
<evidence type="ECO:0000256" key="2">
    <source>
        <dbReference type="ARBA" id="ARBA00023125"/>
    </source>
</evidence>
<dbReference type="PANTHER" id="PTHR43280:SF29">
    <property type="entry name" value="ARAC-FAMILY TRANSCRIPTIONAL REGULATOR"/>
    <property type="match status" value="1"/>
</dbReference>
<keyword evidence="4" id="KW-0472">Membrane</keyword>
<organism evidence="6 7">
    <name type="scientific">Flavobacterium silvaticum</name>
    <dbReference type="NCBI Taxonomy" id="1852020"/>
    <lineage>
        <taxon>Bacteria</taxon>
        <taxon>Pseudomonadati</taxon>
        <taxon>Bacteroidota</taxon>
        <taxon>Flavobacteriia</taxon>
        <taxon>Flavobacteriales</taxon>
        <taxon>Flavobacteriaceae</taxon>
        <taxon>Flavobacterium</taxon>
    </lineage>
</organism>
<feature type="transmembrane region" description="Helical" evidence="4">
    <location>
        <begin position="6"/>
        <end position="25"/>
    </location>
</feature>
<feature type="transmembrane region" description="Helical" evidence="4">
    <location>
        <begin position="67"/>
        <end position="89"/>
    </location>
</feature>
<dbReference type="EMBL" id="JAAMPU010000099">
    <property type="protein sequence ID" value="NMH27257.1"/>
    <property type="molecule type" value="Genomic_DNA"/>
</dbReference>
<evidence type="ECO:0000256" key="3">
    <source>
        <dbReference type="ARBA" id="ARBA00023163"/>
    </source>
</evidence>
<dbReference type="AlphaFoldDB" id="A0A972FKB2"/>
<evidence type="ECO:0000259" key="5">
    <source>
        <dbReference type="PROSITE" id="PS01124"/>
    </source>
</evidence>
<keyword evidence="1" id="KW-0805">Transcription regulation</keyword>
<feature type="transmembrane region" description="Helical" evidence="4">
    <location>
        <begin position="101"/>
        <end position="121"/>
    </location>
</feature>
<protein>
    <submittedName>
        <fullName evidence="6">Helix-turn-helix transcriptional regulator</fullName>
    </submittedName>
</protein>
<dbReference type="PROSITE" id="PS00041">
    <property type="entry name" value="HTH_ARAC_FAMILY_1"/>
    <property type="match status" value="1"/>
</dbReference>
<keyword evidence="7" id="KW-1185">Reference proteome</keyword>
<dbReference type="Pfam" id="PF12833">
    <property type="entry name" value="HTH_18"/>
    <property type="match status" value="1"/>
</dbReference>
<dbReference type="PRINTS" id="PR00032">
    <property type="entry name" value="HTHARAC"/>
</dbReference>
<dbReference type="Gene3D" id="1.10.10.60">
    <property type="entry name" value="Homeodomain-like"/>
    <property type="match status" value="2"/>
</dbReference>
<name>A0A972FKB2_9FLAO</name>
<evidence type="ECO:0000313" key="6">
    <source>
        <dbReference type="EMBL" id="NMH27257.1"/>
    </source>
</evidence>
<keyword evidence="2" id="KW-0238">DNA-binding</keyword>
<accession>A0A972FKB2</accession>
<dbReference type="SMART" id="SM00342">
    <property type="entry name" value="HTH_ARAC"/>
    <property type="match status" value="1"/>
</dbReference>
<feature type="transmembrane region" description="Helical" evidence="4">
    <location>
        <begin position="212"/>
        <end position="234"/>
    </location>
</feature>
<keyword evidence="4" id="KW-1133">Transmembrane helix</keyword>
<reference evidence="6" key="1">
    <citation type="submission" date="2020-02" db="EMBL/GenBank/DDBJ databases">
        <title>Flavobacterium sp. genome.</title>
        <authorList>
            <person name="Jung H.S."/>
            <person name="Baek J.H."/>
            <person name="Jeon C.O."/>
        </authorList>
    </citation>
    <scope>NUCLEOTIDE SEQUENCE</scope>
    <source>
        <strain evidence="6">SE-s28</strain>
    </source>
</reference>
<feature type="transmembrane region" description="Helical" evidence="4">
    <location>
        <begin position="133"/>
        <end position="159"/>
    </location>
</feature>